<dbReference type="InterPro" id="IPR035406">
    <property type="entry name" value="DUF5412"/>
</dbReference>
<dbReference type="EMBL" id="QXIR01000017">
    <property type="protein sequence ID" value="RIW32526.1"/>
    <property type="molecule type" value="Genomic_DNA"/>
</dbReference>
<feature type="transmembrane region" description="Helical" evidence="1">
    <location>
        <begin position="37"/>
        <end position="60"/>
    </location>
</feature>
<keyword evidence="3" id="KW-1185">Reference proteome</keyword>
<sequence>MLIYIFIVCITLFLLLTLCVKGIISFVKKKPFPRRLLIATLSGVILVSSIYIYEAYFFTFDEIDKKFMQKGPGPVTSPTNAYTADAYYELYGGAAGGVNVWVEVTYNNEADKVQIAYFGDAKSTFNMEWLNEDTLKIQNYDTDYPDSDRSITLRIGKDIYHESGLACQSILMKDDYENCYQN</sequence>
<name>A0A3A1QZI1_9BACI</name>
<accession>A0A3A1QZI1</accession>
<gene>
    <name evidence="2" type="ORF">D3H55_13140</name>
</gene>
<evidence type="ECO:0000256" key="1">
    <source>
        <dbReference type="SAM" id="Phobius"/>
    </source>
</evidence>
<keyword evidence="1" id="KW-1133">Transmembrane helix</keyword>
<organism evidence="2 3">
    <name type="scientific">Bacillus salacetis</name>
    <dbReference type="NCBI Taxonomy" id="2315464"/>
    <lineage>
        <taxon>Bacteria</taxon>
        <taxon>Bacillati</taxon>
        <taxon>Bacillota</taxon>
        <taxon>Bacilli</taxon>
        <taxon>Bacillales</taxon>
        <taxon>Bacillaceae</taxon>
        <taxon>Bacillus</taxon>
    </lineage>
</organism>
<evidence type="ECO:0000313" key="3">
    <source>
        <dbReference type="Proteomes" id="UP000265801"/>
    </source>
</evidence>
<reference evidence="2 3" key="1">
    <citation type="submission" date="2018-09" db="EMBL/GenBank/DDBJ databases">
        <title>Bacillus saliacetes sp. nov., isolated from Thai shrimp paste (Ka-pi).</title>
        <authorList>
            <person name="Daroonpunt R."/>
            <person name="Tanasupawat S."/>
            <person name="Yiamsombut S."/>
        </authorList>
    </citation>
    <scope>NUCLEOTIDE SEQUENCE [LARGE SCALE GENOMIC DNA]</scope>
    <source>
        <strain evidence="2 3">SKP7-4</strain>
    </source>
</reference>
<comment type="caution">
    <text evidence="2">The sequence shown here is derived from an EMBL/GenBank/DDBJ whole genome shotgun (WGS) entry which is preliminary data.</text>
</comment>
<protein>
    <submittedName>
        <fullName evidence="2">Uncharacterized protein</fullName>
    </submittedName>
</protein>
<keyword evidence="1" id="KW-0472">Membrane</keyword>
<keyword evidence="1" id="KW-0812">Transmembrane</keyword>
<evidence type="ECO:0000313" key="2">
    <source>
        <dbReference type="EMBL" id="RIW32526.1"/>
    </source>
</evidence>
<dbReference type="AlphaFoldDB" id="A0A3A1QZI1"/>
<dbReference type="Pfam" id="PF17428">
    <property type="entry name" value="DUF5412"/>
    <property type="match status" value="1"/>
</dbReference>
<dbReference type="Proteomes" id="UP000265801">
    <property type="component" value="Unassembled WGS sequence"/>
</dbReference>
<dbReference type="OrthoDB" id="2452314at2"/>
<proteinExistence type="predicted"/>